<sequence length="83" mass="9312">MVKQLSSQVIQKGDRQAIPLSQRALDLSDLEVGDRVNLTIEKESILVTKKKSPLKEKIRAFYQAGGTYEEGLIDYGETAGEEW</sequence>
<evidence type="ECO:0000313" key="2">
    <source>
        <dbReference type="EMBL" id="PKZ23091.1"/>
    </source>
</evidence>
<evidence type="ECO:0000313" key="1">
    <source>
        <dbReference type="EMBL" id="AMB93303.1"/>
    </source>
</evidence>
<keyword evidence="3" id="KW-1185">Reference proteome</keyword>
<accession>A0A0X8F9M1</accession>
<dbReference type="KEGG" id="asan:AWM72_00215"/>
<reference evidence="3" key="2">
    <citation type="submission" date="2016-01" db="EMBL/GenBank/DDBJ databases">
        <title>Six Aerococcus type strain genome sequencing and assembly using PacBio and Illumina Hiseq.</title>
        <authorList>
            <person name="Carkaci D."/>
            <person name="Dargis R."/>
            <person name="Nielsen X.C."/>
            <person name="Skovgaard O."/>
            <person name="Fuursted K."/>
            <person name="Christensen J.J."/>
        </authorList>
    </citation>
    <scope>NUCLEOTIDE SEQUENCE [LARGE SCALE GENOMIC DNA]</scope>
    <source>
        <strain evidence="3">CCUG43001</strain>
    </source>
</reference>
<dbReference type="SUPFAM" id="SSF89447">
    <property type="entry name" value="AbrB/MazE/MraZ-like"/>
    <property type="match status" value="1"/>
</dbReference>
<proteinExistence type="predicted"/>
<dbReference type="AlphaFoldDB" id="A0A0X8F9M1"/>
<dbReference type="Proteomes" id="UP000069912">
    <property type="component" value="Chromosome"/>
</dbReference>
<dbReference type="InterPro" id="IPR037914">
    <property type="entry name" value="SpoVT-AbrB_sf"/>
</dbReference>
<dbReference type="OrthoDB" id="2135756at2"/>
<evidence type="ECO:0000313" key="4">
    <source>
        <dbReference type="Proteomes" id="UP000234239"/>
    </source>
</evidence>
<dbReference type="EMBL" id="CP014160">
    <property type="protein sequence ID" value="AMB93303.1"/>
    <property type="molecule type" value="Genomic_DNA"/>
</dbReference>
<dbReference type="RefSeq" id="WP_067971469.1">
    <property type="nucleotide sequence ID" value="NZ_CAJHKM010000003.1"/>
</dbReference>
<organism evidence="1 3">
    <name type="scientific">Aerococcus sanguinicola</name>
    <dbReference type="NCBI Taxonomy" id="119206"/>
    <lineage>
        <taxon>Bacteria</taxon>
        <taxon>Bacillati</taxon>
        <taxon>Bacillota</taxon>
        <taxon>Bacilli</taxon>
        <taxon>Lactobacillales</taxon>
        <taxon>Aerococcaceae</taxon>
        <taxon>Aerococcus</taxon>
    </lineage>
</organism>
<evidence type="ECO:0008006" key="5">
    <source>
        <dbReference type="Google" id="ProtNLM"/>
    </source>
</evidence>
<dbReference type="EMBL" id="PKGY01000001">
    <property type="protein sequence ID" value="PKZ23091.1"/>
    <property type="molecule type" value="Genomic_DNA"/>
</dbReference>
<name>A0A0X8F9M1_9LACT</name>
<evidence type="ECO:0000313" key="3">
    <source>
        <dbReference type="Proteomes" id="UP000069912"/>
    </source>
</evidence>
<gene>
    <name evidence="1" type="ORF">AWM72_00215</name>
    <name evidence="2" type="ORF">CYJ28_00630</name>
</gene>
<dbReference type="Proteomes" id="UP000234239">
    <property type="component" value="Unassembled WGS sequence"/>
</dbReference>
<reference evidence="1 3" key="1">
    <citation type="journal article" date="2016" name="Genome Announc.">
        <title>Complete Genome Sequences of Aerococcus christensenii CCUG 28831T, Aerococcus sanguinicola CCUG 43001T, Aerococcus urinae CCUG 36881T, Aerococcus urinaeequi CCUG 28094T, Aerococcus urinaehominis CCUG 42038 BT, and Aerococcus viridans CCUG 4311T.</title>
        <authorList>
            <person name="Carkaci D."/>
            <person name="Dargis R."/>
            <person name="Nielsen X.C."/>
            <person name="Skovgaard O."/>
            <person name="Fuursted K."/>
            <person name="Christensen J.J."/>
        </authorList>
    </citation>
    <scope>NUCLEOTIDE SEQUENCE [LARGE SCALE GENOMIC DNA]</scope>
    <source>
        <strain evidence="1 3">CCUG43001</strain>
    </source>
</reference>
<protein>
    <recommendedName>
        <fullName evidence="5">AbrB/MazE/SpoVT family DNA-binding domain-containing protein</fullName>
    </recommendedName>
</protein>
<dbReference type="Gene3D" id="2.10.260.10">
    <property type="match status" value="1"/>
</dbReference>
<dbReference type="GeneID" id="92902496"/>
<reference evidence="2 4" key="3">
    <citation type="submission" date="2017-12" db="EMBL/GenBank/DDBJ databases">
        <title>Phylogenetic diversity of female urinary microbiome.</title>
        <authorList>
            <person name="Thomas-White K."/>
            <person name="Wolfe A.J."/>
        </authorList>
    </citation>
    <scope>NUCLEOTIDE SEQUENCE [LARGE SCALE GENOMIC DNA]</scope>
    <source>
        <strain evidence="2 4">UMB0139</strain>
    </source>
</reference>